<keyword evidence="7 11" id="KW-1133">Transmembrane helix</keyword>
<dbReference type="GO" id="GO:0042777">
    <property type="term" value="P:proton motive force-driven plasma membrane ATP synthesis"/>
    <property type="evidence" value="ECO:0007669"/>
    <property type="project" value="TreeGrafter"/>
</dbReference>
<reference evidence="13" key="1">
    <citation type="submission" date="2024-07" db="EMBL/GenBank/DDBJ databases">
        <title>Complete genome sequence of Verrucomicrobiaceae bacterium NT6N.</title>
        <authorList>
            <person name="Huang C."/>
            <person name="Takami H."/>
            <person name="Hamasaki K."/>
        </authorList>
    </citation>
    <scope>NUCLEOTIDE SEQUENCE</scope>
    <source>
        <strain evidence="13">NT6N</strain>
    </source>
</reference>
<feature type="transmembrane region" description="Helical" evidence="11">
    <location>
        <begin position="165"/>
        <end position="184"/>
    </location>
</feature>
<dbReference type="InterPro" id="IPR000568">
    <property type="entry name" value="ATP_synth_F0_asu"/>
</dbReference>
<dbReference type="AlphaFoldDB" id="A0AAT9FLY2"/>
<evidence type="ECO:0000256" key="10">
    <source>
        <dbReference type="ARBA" id="ARBA00023310"/>
    </source>
</evidence>
<dbReference type="PANTHER" id="PTHR42823:SF3">
    <property type="entry name" value="ATP SYNTHASE SUBUNIT A, CHLOROPLASTIC"/>
    <property type="match status" value="1"/>
</dbReference>
<evidence type="ECO:0000313" key="13">
    <source>
        <dbReference type="EMBL" id="BDS07132.1"/>
    </source>
</evidence>
<evidence type="ECO:0000256" key="5">
    <source>
        <dbReference type="ARBA" id="ARBA00022692"/>
    </source>
</evidence>
<comment type="function">
    <text evidence="11">Key component of the proton channel; it plays a direct role in the translocation of protons across the membrane.</text>
</comment>
<organism evidence="13">
    <name type="scientific">Oceaniferula spumae</name>
    <dbReference type="NCBI Taxonomy" id="2979115"/>
    <lineage>
        <taxon>Bacteria</taxon>
        <taxon>Pseudomonadati</taxon>
        <taxon>Verrucomicrobiota</taxon>
        <taxon>Verrucomicrobiia</taxon>
        <taxon>Verrucomicrobiales</taxon>
        <taxon>Verrucomicrobiaceae</taxon>
        <taxon>Oceaniferula</taxon>
    </lineage>
</organism>
<keyword evidence="5 11" id="KW-0812">Transmembrane</keyword>
<accession>A0AAT9FLY2</accession>
<dbReference type="HAMAP" id="MF_01393">
    <property type="entry name" value="ATP_synth_a_bact"/>
    <property type="match status" value="1"/>
</dbReference>
<evidence type="ECO:0000256" key="11">
    <source>
        <dbReference type="HAMAP-Rule" id="MF_01393"/>
    </source>
</evidence>
<dbReference type="Pfam" id="PF00119">
    <property type="entry name" value="ATP-synt_A"/>
    <property type="match status" value="1"/>
</dbReference>
<gene>
    <name evidence="11" type="primary">atpB</name>
    <name evidence="13" type="ORF">NT6N_21720</name>
</gene>
<dbReference type="GO" id="GO:0046933">
    <property type="term" value="F:proton-transporting ATP synthase activity, rotational mechanism"/>
    <property type="evidence" value="ECO:0007669"/>
    <property type="project" value="UniProtKB-UniRule"/>
</dbReference>
<evidence type="ECO:0000256" key="4">
    <source>
        <dbReference type="ARBA" id="ARBA00022547"/>
    </source>
</evidence>
<name>A0AAT9FLY2_9BACT</name>
<keyword evidence="6 11" id="KW-0375">Hydrogen ion transport</keyword>
<keyword evidence="10 11" id="KW-0066">ATP synthesis</keyword>
<evidence type="ECO:0000256" key="2">
    <source>
        <dbReference type="ARBA" id="ARBA00006810"/>
    </source>
</evidence>
<evidence type="ECO:0000256" key="1">
    <source>
        <dbReference type="ARBA" id="ARBA00004141"/>
    </source>
</evidence>
<dbReference type="PANTHER" id="PTHR42823">
    <property type="entry name" value="ATP SYNTHASE SUBUNIT A, CHLOROPLASTIC"/>
    <property type="match status" value="1"/>
</dbReference>
<keyword evidence="11" id="KW-1003">Cell membrane</keyword>
<proteinExistence type="inferred from homology"/>
<dbReference type="InterPro" id="IPR035908">
    <property type="entry name" value="F0_ATP_A_sf"/>
</dbReference>
<dbReference type="PROSITE" id="PS00449">
    <property type="entry name" value="ATPASE_A"/>
    <property type="match status" value="1"/>
</dbReference>
<sequence>MSPPPDQSIGTVFMAQISKIRAVLPAIFLLLFSGAASAAAGHQLPLYSHSPFEGTPFFWVTNSMIMVWMAAALIFAFCKVATGKMSIVPTGFQNFAEWLIESLYNFFGNILGDHLVKRTFWFFGGTFLLILTVNYLALLPGVGTITYEDAEGHVQGLLRGGNADLNMTAAMSLTFAVLWFYWAFTENGAKNFFAHIFAPKGEFKGGMLAGMVVIFFLVGILEVISIAIRPVALSFRLFGNIYGGEQTLGGLMALVPKYLAFLPALPFYFMELLVGLIQALVFTLLSAVFLKLICDHGDHDDHHDEEHAH</sequence>
<dbReference type="SUPFAM" id="SSF81336">
    <property type="entry name" value="F1F0 ATP synthase subunit A"/>
    <property type="match status" value="1"/>
</dbReference>
<feature type="transmembrane region" description="Helical" evidence="11">
    <location>
        <begin position="120"/>
        <end position="145"/>
    </location>
</feature>
<dbReference type="KEGG" id="osu:NT6N_21720"/>
<feature type="chain" id="PRO_5043445492" description="ATP synthase subunit a" evidence="12">
    <location>
        <begin position="39"/>
        <end position="309"/>
    </location>
</feature>
<dbReference type="CDD" id="cd00310">
    <property type="entry name" value="ATP-synt_Fo_a_6"/>
    <property type="match status" value="1"/>
</dbReference>
<evidence type="ECO:0000256" key="6">
    <source>
        <dbReference type="ARBA" id="ARBA00022781"/>
    </source>
</evidence>
<dbReference type="EMBL" id="AP026866">
    <property type="protein sequence ID" value="BDS07132.1"/>
    <property type="molecule type" value="Genomic_DNA"/>
</dbReference>
<keyword evidence="12" id="KW-0732">Signal</keyword>
<feature type="transmembrane region" description="Helical" evidence="11">
    <location>
        <begin position="205"/>
        <end position="228"/>
    </location>
</feature>
<comment type="similarity">
    <text evidence="2 11">Belongs to the ATPase A chain family.</text>
</comment>
<evidence type="ECO:0000256" key="7">
    <source>
        <dbReference type="ARBA" id="ARBA00022989"/>
    </source>
</evidence>
<protein>
    <recommendedName>
        <fullName evidence="11">ATP synthase subunit a</fullName>
    </recommendedName>
    <alternativeName>
        <fullName evidence="11">ATP synthase F0 sector subunit a</fullName>
    </alternativeName>
    <alternativeName>
        <fullName evidence="11">F-ATPase subunit 6</fullName>
    </alternativeName>
</protein>
<keyword evidence="4 11" id="KW-0138">CF(0)</keyword>
<feature type="transmembrane region" description="Helical" evidence="11">
    <location>
        <begin position="267"/>
        <end position="290"/>
    </location>
</feature>
<keyword evidence="8 11" id="KW-0406">Ion transport</keyword>
<evidence type="ECO:0000256" key="9">
    <source>
        <dbReference type="ARBA" id="ARBA00023136"/>
    </source>
</evidence>
<feature type="transmembrane region" description="Helical" evidence="11">
    <location>
        <begin position="57"/>
        <end position="78"/>
    </location>
</feature>
<evidence type="ECO:0000256" key="12">
    <source>
        <dbReference type="SAM" id="SignalP"/>
    </source>
</evidence>
<evidence type="ECO:0000256" key="8">
    <source>
        <dbReference type="ARBA" id="ARBA00023065"/>
    </source>
</evidence>
<dbReference type="InterPro" id="IPR045082">
    <property type="entry name" value="ATP_syn_F0_a_bact/chloroplast"/>
</dbReference>
<keyword evidence="3 11" id="KW-0813">Transport</keyword>
<dbReference type="GO" id="GO:0005886">
    <property type="term" value="C:plasma membrane"/>
    <property type="evidence" value="ECO:0007669"/>
    <property type="project" value="UniProtKB-SubCell"/>
</dbReference>
<comment type="subcellular location">
    <subcellularLocation>
        <location evidence="11">Cell membrane</location>
        <topology evidence="11">Multi-pass membrane protein</topology>
    </subcellularLocation>
    <subcellularLocation>
        <location evidence="1">Membrane</location>
        <topology evidence="1">Multi-pass membrane protein</topology>
    </subcellularLocation>
</comment>
<keyword evidence="9 11" id="KW-0472">Membrane</keyword>
<dbReference type="Gene3D" id="1.20.120.220">
    <property type="entry name" value="ATP synthase, F0 complex, subunit A"/>
    <property type="match status" value="1"/>
</dbReference>
<dbReference type="GO" id="GO:0045259">
    <property type="term" value="C:proton-transporting ATP synthase complex"/>
    <property type="evidence" value="ECO:0007669"/>
    <property type="project" value="UniProtKB-KW"/>
</dbReference>
<dbReference type="InterPro" id="IPR023011">
    <property type="entry name" value="ATP_synth_F0_asu_AS"/>
</dbReference>
<feature type="signal peptide" evidence="12">
    <location>
        <begin position="1"/>
        <end position="38"/>
    </location>
</feature>
<evidence type="ECO:0000256" key="3">
    <source>
        <dbReference type="ARBA" id="ARBA00022448"/>
    </source>
</evidence>